<evidence type="ECO:0000256" key="6">
    <source>
        <dbReference type="ARBA" id="ARBA00023125"/>
    </source>
</evidence>
<keyword evidence="7" id="KW-0804">Transcription</keyword>
<evidence type="ECO:0000256" key="7">
    <source>
        <dbReference type="ARBA" id="ARBA00023163"/>
    </source>
</evidence>
<accession>A0A6P7S987</accession>
<dbReference type="GO" id="GO:0006357">
    <property type="term" value="P:regulation of transcription by RNA polymerase II"/>
    <property type="evidence" value="ECO:0007669"/>
    <property type="project" value="TreeGrafter"/>
</dbReference>
<evidence type="ECO:0000256" key="9">
    <source>
        <dbReference type="SAM" id="MobiDB-lite"/>
    </source>
</evidence>
<feature type="domain" description="DUF4772" evidence="10">
    <location>
        <begin position="5"/>
        <end position="140"/>
    </location>
</feature>
<dbReference type="GO" id="GO:0003700">
    <property type="term" value="F:DNA-binding transcription factor activity"/>
    <property type="evidence" value="ECO:0007669"/>
    <property type="project" value="TreeGrafter"/>
</dbReference>
<dbReference type="Proteomes" id="UP000515154">
    <property type="component" value="Linkage group LG4"/>
</dbReference>
<dbReference type="Pfam" id="PF15997">
    <property type="entry name" value="DUF4772"/>
    <property type="match status" value="1"/>
</dbReference>
<evidence type="ECO:0000259" key="10">
    <source>
        <dbReference type="Pfam" id="PF15997"/>
    </source>
</evidence>
<keyword evidence="8" id="KW-0539">Nucleus</keyword>
<dbReference type="SMART" id="SM01366">
    <property type="entry name" value="c-clamp"/>
    <property type="match status" value="1"/>
</dbReference>
<evidence type="ECO:0000256" key="8">
    <source>
        <dbReference type="ARBA" id="ARBA00023242"/>
    </source>
</evidence>
<evidence type="ECO:0000256" key="4">
    <source>
        <dbReference type="ARBA" id="ARBA00022833"/>
    </source>
</evidence>
<feature type="region of interest" description="Disordered" evidence="9">
    <location>
        <begin position="38"/>
        <end position="69"/>
    </location>
</feature>
<dbReference type="RefSeq" id="XP_029634879.1">
    <property type="nucleotide sequence ID" value="XM_029779019.2"/>
</dbReference>
<sequence length="598" mass="66219">MFGNRRLAKRSIVGTKISAACQDGRFYTGVIQAVRSSPDVGETNDTTRMNSDYNNINNQPTSNRSSVIPGTSPASSYCVKFENGLIQEVDSKNIIGPGFQAMSSVHLLEGQKVYVTLNGREVTGLVQKHEQLNNEVTIWVRAANCSDVLEISKKLDDVRLLESRKSARLVDQDQDYSKLADFQPEIKKRAVSLNIEVPLKHSRYRRSMGEETEPADDDMEVMDERMAALVLTSLSCSPASPKIPAMFGERSQSLPENQQSSSLTSSGVFSYNSDRSDPSPPLSNSTPLAPSTGLSGSWPQDEGLDLEENVRSYYDEFPDELKRKKAQVQVRTVFQCTWPGCCKTHSTCAGIEKHVRIKHLRREDSELDGEEEFYYTEIEVTDDGSSGNSGHTDNVIEYVDPLVPTATGSTSLSSTKAFSSSSASTTTTTPANIPVVTNTPIAINLPTSKNVVSSKGVFGIPDHDYQKKEHQYLSQSLDSSVSGSGNYLKEGPSTPIPINMPQIKKSLSWQNRVNMTTSPGQSASAPIRMSKPSPQERLHQHQSQSPKCHMLTSPQKCTVTHKKSRSEVRKCRKVYGMENRDMWCTQCKWKKACSRFVD</sequence>
<keyword evidence="6" id="KW-0238">DNA-binding</keyword>
<gene>
    <name evidence="12" type="primary">LOC115210418</name>
</gene>
<evidence type="ECO:0000256" key="5">
    <source>
        <dbReference type="ARBA" id="ARBA00023015"/>
    </source>
</evidence>
<evidence type="ECO:0000256" key="3">
    <source>
        <dbReference type="ARBA" id="ARBA00022771"/>
    </source>
</evidence>
<dbReference type="AlphaFoldDB" id="A0A6P7S987"/>
<evidence type="ECO:0000256" key="2">
    <source>
        <dbReference type="ARBA" id="ARBA00022723"/>
    </source>
</evidence>
<reference evidence="12" key="1">
    <citation type="submission" date="2025-08" db="UniProtKB">
        <authorList>
            <consortium name="RefSeq"/>
        </authorList>
    </citation>
    <scope>IDENTIFICATION</scope>
</reference>
<dbReference type="InterPro" id="IPR052253">
    <property type="entry name" value="CR1/CR2-DNA-binding_regulator"/>
</dbReference>
<evidence type="ECO:0000313" key="12">
    <source>
        <dbReference type="RefSeq" id="XP_029634879.1"/>
    </source>
</evidence>
<dbReference type="KEGG" id="osn:115210418"/>
<feature type="compositionally biased region" description="Polar residues" evidence="9">
    <location>
        <begin position="514"/>
        <end position="524"/>
    </location>
</feature>
<dbReference type="GO" id="GO:0005634">
    <property type="term" value="C:nucleus"/>
    <property type="evidence" value="ECO:0007669"/>
    <property type="project" value="UniProtKB-SubCell"/>
</dbReference>
<keyword evidence="11" id="KW-1185">Reference proteome</keyword>
<keyword evidence="4" id="KW-0862">Zinc</keyword>
<feature type="compositionally biased region" description="Polar residues" evidence="9">
    <location>
        <begin position="541"/>
        <end position="550"/>
    </location>
</feature>
<dbReference type="PANTHER" id="PTHR13006:SF9">
    <property type="entry name" value="GLUCOSE TRANSPORTER 4 ENHANCER FACTOR, ISOFORM G"/>
    <property type="match status" value="1"/>
</dbReference>
<dbReference type="GO" id="GO:0008270">
    <property type="term" value="F:zinc ion binding"/>
    <property type="evidence" value="ECO:0007669"/>
    <property type="project" value="UniProtKB-KW"/>
</dbReference>
<name>A0A6P7S987_9MOLL</name>
<comment type="subcellular location">
    <subcellularLocation>
        <location evidence="1">Nucleus</location>
    </subcellularLocation>
</comment>
<proteinExistence type="predicted"/>
<feature type="region of interest" description="Disordered" evidence="9">
    <location>
        <begin position="242"/>
        <end position="302"/>
    </location>
</feature>
<dbReference type="PANTHER" id="PTHR13006">
    <property type="entry name" value="PAPILLOMAVIRUS REGULATORY FACTOR PRF-1"/>
    <property type="match status" value="1"/>
</dbReference>
<evidence type="ECO:0000313" key="11">
    <source>
        <dbReference type="Proteomes" id="UP000515154"/>
    </source>
</evidence>
<feature type="compositionally biased region" description="Polar residues" evidence="9">
    <location>
        <begin position="250"/>
        <end position="273"/>
    </location>
</feature>
<feature type="region of interest" description="Disordered" evidence="9">
    <location>
        <begin position="477"/>
        <end position="500"/>
    </location>
</feature>
<keyword evidence="3" id="KW-0863">Zinc-finger</keyword>
<keyword evidence="2" id="KW-0479">Metal-binding</keyword>
<dbReference type="InterPro" id="IPR031940">
    <property type="entry name" value="DUF4772"/>
</dbReference>
<feature type="compositionally biased region" description="Polar residues" evidence="9">
    <location>
        <begin position="43"/>
        <end position="69"/>
    </location>
</feature>
<evidence type="ECO:0000256" key="1">
    <source>
        <dbReference type="ARBA" id="ARBA00004123"/>
    </source>
</evidence>
<feature type="compositionally biased region" description="Polar residues" evidence="9">
    <location>
        <begin position="282"/>
        <end position="298"/>
    </location>
</feature>
<dbReference type="GO" id="GO:0000978">
    <property type="term" value="F:RNA polymerase II cis-regulatory region sequence-specific DNA binding"/>
    <property type="evidence" value="ECO:0007669"/>
    <property type="project" value="TreeGrafter"/>
</dbReference>
<organism evidence="11 12">
    <name type="scientific">Octopus sinensis</name>
    <name type="common">East Asian common octopus</name>
    <dbReference type="NCBI Taxonomy" id="2607531"/>
    <lineage>
        <taxon>Eukaryota</taxon>
        <taxon>Metazoa</taxon>
        <taxon>Spiralia</taxon>
        <taxon>Lophotrochozoa</taxon>
        <taxon>Mollusca</taxon>
        <taxon>Cephalopoda</taxon>
        <taxon>Coleoidea</taxon>
        <taxon>Octopodiformes</taxon>
        <taxon>Octopoda</taxon>
        <taxon>Incirrata</taxon>
        <taxon>Octopodidae</taxon>
        <taxon>Octopus</taxon>
    </lineage>
</organism>
<feature type="region of interest" description="Disordered" evidence="9">
    <location>
        <begin position="514"/>
        <end position="550"/>
    </location>
</feature>
<protein>
    <submittedName>
        <fullName evidence="12">Zinc finger protein 704-like isoform X1</fullName>
    </submittedName>
</protein>
<keyword evidence="5" id="KW-0805">Transcription regulation</keyword>